<reference evidence="2 3" key="1">
    <citation type="submission" date="2023-12" db="EMBL/GenBank/DDBJ databases">
        <title>Genome sequencing and assembly of bacterial species from a model synthetic community.</title>
        <authorList>
            <person name="Hogle S.L."/>
        </authorList>
    </citation>
    <scope>NUCLEOTIDE SEQUENCE [LARGE SCALE GENOMIC DNA]</scope>
    <source>
        <strain evidence="2 3">HAMBI 2494</strain>
    </source>
</reference>
<keyword evidence="3" id="KW-1185">Reference proteome</keyword>
<sequence>MKITFVLPRLMPRPTGGGKIVYQYANALAEAGHEIEVLHPRTLFLWRFRHTPAARLRSFAADCAKLIGWGAPGRRAYVPWMTMHPRVKITVVPALYARHVPQADAIVATLWRTAEYVERLPATKGEKFYFIQHHETWAGPEARVNRTLQSRMKKIVISGWLKDLVRDLSGDTAWQVPNPVDHAEFFVTCAPGQRERTVSMLYSPHAWKGAAEGVAALELAKASFPDLKAVLFGTAARPDFLPAWISYVQNPARPVLRETVYNASSIYLCPSWSEGWGLPALEAMACGCAVVTADNGGTRDFVIDGQNGIVVPPKSAQPLADALIALLGDDARRTAYADRSVRLAQQFTLQASVERLVDALSHRSPAVAS</sequence>
<dbReference type="EC" id="2.4.-.-" evidence="2"/>
<dbReference type="InterPro" id="IPR001296">
    <property type="entry name" value="Glyco_trans_1"/>
</dbReference>
<dbReference type="GO" id="GO:0016757">
    <property type="term" value="F:glycosyltransferase activity"/>
    <property type="evidence" value="ECO:0007669"/>
    <property type="project" value="UniProtKB-KW"/>
</dbReference>
<dbReference type="Pfam" id="PF00534">
    <property type="entry name" value="Glycos_transf_1"/>
    <property type="match status" value="1"/>
</dbReference>
<gene>
    <name evidence="2" type="ORF">U0042_22040</name>
</gene>
<dbReference type="CDD" id="cd03801">
    <property type="entry name" value="GT4_PimA-like"/>
    <property type="match status" value="1"/>
</dbReference>
<dbReference type="Proteomes" id="UP001325479">
    <property type="component" value="Chromosome"/>
</dbReference>
<evidence type="ECO:0000259" key="1">
    <source>
        <dbReference type="Pfam" id="PF00534"/>
    </source>
</evidence>
<dbReference type="PANTHER" id="PTHR12526">
    <property type="entry name" value="GLYCOSYLTRANSFERASE"/>
    <property type="match status" value="1"/>
</dbReference>
<accession>A0ABZ0WHG5</accession>
<protein>
    <submittedName>
        <fullName evidence="2">Glycosyltransferase family 4 protein</fullName>
        <ecNumber evidence="2">2.4.-.-</ecNumber>
    </submittedName>
</protein>
<feature type="domain" description="Glycosyl transferase family 1" evidence="1">
    <location>
        <begin position="259"/>
        <end position="337"/>
    </location>
</feature>
<dbReference type="SUPFAM" id="SSF53756">
    <property type="entry name" value="UDP-Glycosyltransferase/glycogen phosphorylase"/>
    <property type="match status" value="1"/>
</dbReference>
<dbReference type="Gene3D" id="3.40.50.2000">
    <property type="entry name" value="Glycogen Phosphorylase B"/>
    <property type="match status" value="1"/>
</dbReference>
<evidence type="ECO:0000313" key="3">
    <source>
        <dbReference type="Proteomes" id="UP001325479"/>
    </source>
</evidence>
<dbReference type="Gene3D" id="3.40.50.11090">
    <property type="match status" value="1"/>
</dbReference>
<evidence type="ECO:0000313" key="2">
    <source>
        <dbReference type="EMBL" id="WQD76742.1"/>
    </source>
</evidence>
<keyword evidence="2" id="KW-0328">Glycosyltransferase</keyword>
<keyword evidence="2" id="KW-0808">Transferase</keyword>
<organism evidence="2 3">
    <name type="scientific">Paraburkholderia kururiensis</name>
    <dbReference type="NCBI Taxonomy" id="984307"/>
    <lineage>
        <taxon>Bacteria</taxon>
        <taxon>Pseudomonadati</taxon>
        <taxon>Pseudomonadota</taxon>
        <taxon>Betaproteobacteria</taxon>
        <taxon>Burkholderiales</taxon>
        <taxon>Burkholderiaceae</taxon>
        <taxon>Paraburkholderia</taxon>
    </lineage>
</organism>
<name>A0ABZ0WHG5_9BURK</name>
<dbReference type="EMBL" id="CP139965">
    <property type="protein sequence ID" value="WQD76742.1"/>
    <property type="molecule type" value="Genomic_DNA"/>
</dbReference>
<proteinExistence type="predicted"/>
<dbReference type="RefSeq" id="WP_157977776.1">
    <property type="nucleotide sequence ID" value="NZ_CP139965.1"/>
</dbReference>